<evidence type="ECO:0000313" key="4">
    <source>
        <dbReference type="Proteomes" id="UP001169066"/>
    </source>
</evidence>
<feature type="transmembrane region" description="Helical" evidence="1">
    <location>
        <begin position="83"/>
        <end position="101"/>
    </location>
</feature>
<feature type="transmembrane region" description="Helical" evidence="1">
    <location>
        <begin position="47"/>
        <end position="71"/>
    </location>
</feature>
<dbReference type="Pfam" id="PF04982">
    <property type="entry name" value="TM_HPP"/>
    <property type="match status" value="1"/>
</dbReference>
<organism evidence="3 4">
    <name type="scientific">Sulfurovum xiamenensis</name>
    <dbReference type="NCBI Taxonomy" id="3019066"/>
    <lineage>
        <taxon>Bacteria</taxon>
        <taxon>Pseudomonadati</taxon>
        <taxon>Campylobacterota</taxon>
        <taxon>Epsilonproteobacteria</taxon>
        <taxon>Campylobacterales</taxon>
        <taxon>Sulfurovaceae</taxon>
        <taxon>Sulfurovum</taxon>
    </lineage>
</organism>
<evidence type="ECO:0000259" key="2">
    <source>
        <dbReference type="Pfam" id="PF04982"/>
    </source>
</evidence>
<feature type="domain" description="HPP transmembrane region" evidence="2">
    <location>
        <begin position="20"/>
        <end position="182"/>
    </location>
</feature>
<dbReference type="EMBL" id="JAQIBC010000001">
    <property type="protein sequence ID" value="MDM5262941.1"/>
    <property type="molecule type" value="Genomic_DNA"/>
</dbReference>
<proteinExistence type="predicted"/>
<keyword evidence="1" id="KW-0472">Membrane</keyword>
<evidence type="ECO:0000256" key="1">
    <source>
        <dbReference type="SAM" id="Phobius"/>
    </source>
</evidence>
<comment type="caution">
    <text evidence="3">The sequence shown here is derived from an EMBL/GenBank/DDBJ whole genome shotgun (WGS) entry which is preliminary data.</text>
</comment>
<dbReference type="RefSeq" id="WP_289401092.1">
    <property type="nucleotide sequence ID" value="NZ_JAQIBC010000001.1"/>
</dbReference>
<dbReference type="Proteomes" id="UP001169066">
    <property type="component" value="Unassembled WGS sequence"/>
</dbReference>
<keyword evidence="1" id="KW-0812">Transmembrane</keyword>
<dbReference type="PANTHER" id="PTHR33741">
    <property type="entry name" value="TRANSMEMBRANE PROTEIN DDB_G0269096-RELATED"/>
    <property type="match status" value="1"/>
</dbReference>
<sequence length="186" mass="20533">MRRHLYGYFNRMRGLEAPPSRARLSHVMWSGIGAFLGIYLISVLHKYMFMNALDTLFLVGSFGASAVLIYGVPQAELSQPRNLIGGHILSACIGITVYKYVPLETSVLSALAVSLSIVVMHFTRTLHPPGGATALIAVIGSSQIHELGYKFVITPIATGAFILLMIALAVNNMSNNPKRHYPRYWW</sequence>
<reference evidence="3" key="1">
    <citation type="submission" date="2023-01" db="EMBL/GenBank/DDBJ databases">
        <title>Sulfurovum sp. XTW-4 genome assembly.</title>
        <authorList>
            <person name="Wang J."/>
        </authorList>
    </citation>
    <scope>NUCLEOTIDE SEQUENCE</scope>
    <source>
        <strain evidence="3">XTW-4</strain>
    </source>
</reference>
<keyword evidence="4" id="KW-1185">Reference proteome</keyword>
<name>A0ABT7QPD5_9BACT</name>
<feature type="transmembrane region" description="Helical" evidence="1">
    <location>
        <begin position="107"/>
        <end position="126"/>
    </location>
</feature>
<feature type="transmembrane region" description="Helical" evidence="1">
    <location>
        <begin position="21"/>
        <end position="41"/>
    </location>
</feature>
<dbReference type="InterPro" id="IPR007065">
    <property type="entry name" value="HPP"/>
</dbReference>
<dbReference type="InterPro" id="IPR058581">
    <property type="entry name" value="TM_HPP"/>
</dbReference>
<gene>
    <name evidence="3" type="ORF">PF327_01890</name>
</gene>
<accession>A0ABT7QPD5</accession>
<feature type="transmembrane region" description="Helical" evidence="1">
    <location>
        <begin position="147"/>
        <end position="170"/>
    </location>
</feature>
<keyword evidence="1" id="KW-1133">Transmembrane helix</keyword>
<protein>
    <submittedName>
        <fullName evidence="3">HPP family protein</fullName>
    </submittedName>
</protein>
<dbReference type="PANTHER" id="PTHR33741:SF5">
    <property type="entry name" value="TRANSMEMBRANE PROTEIN DDB_G0269096-RELATED"/>
    <property type="match status" value="1"/>
</dbReference>
<evidence type="ECO:0000313" key="3">
    <source>
        <dbReference type="EMBL" id="MDM5262941.1"/>
    </source>
</evidence>